<dbReference type="SUPFAM" id="SSF103473">
    <property type="entry name" value="MFS general substrate transporter"/>
    <property type="match status" value="1"/>
</dbReference>
<dbReference type="PANTHER" id="PTHR43045:SF1">
    <property type="entry name" value="SHIKIMATE TRANSPORTER"/>
    <property type="match status" value="1"/>
</dbReference>
<dbReference type="InterPro" id="IPR020846">
    <property type="entry name" value="MFS_dom"/>
</dbReference>
<gene>
    <name evidence="9" type="ORF">PUR21_00715</name>
</gene>
<accession>A0ABU9Z4Y7</accession>
<feature type="transmembrane region" description="Helical" evidence="7">
    <location>
        <begin position="113"/>
        <end position="133"/>
    </location>
</feature>
<dbReference type="EMBL" id="JAQYXL010000001">
    <property type="protein sequence ID" value="MEN3226210.1"/>
    <property type="molecule type" value="Genomic_DNA"/>
</dbReference>
<keyword evidence="4 7" id="KW-0812">Transmembrane</keyword>
<dbReference type="RefSeq" id="WP_200671380.1">
    <property type="nucleotide sequence ID" value="NZ_JACWCW010000067.1"/>
</dbReference>
<evidence type="ECO:0000256" key="3">
    <source>
        <dbReference type="ARBA" id="ARBA00022475"/>
    </source>
</evidence>
<dbReference type="PROSITE" id="PS50850">
    <property type="entry name" value="MFS"/>
    <property type="match status" value="1"/>
</dbReference>
<feature type="transmembrane region" description="Helical" evidence="7">
    <location>
        <begin position="376"/>
        <end position="399"/>
    </location>
</feature>
<keyword evidence="3" id="KW-1003">Cell membrane</keyword>
<feature type="transmembrane region" description="Helical" evidence="7">
    <location>
        <begin position="335"/>
        <end position="355"/>
    </location>
</feature>
<evidence type="ECO:0000256" key="4">
    <source>
        <dbReference type="ARBA" id="ARBA00022692"/>
    </source>
</evidence>
<dbReference type="PANTHER" id="PTHR43045">
    <property type="entry name" value="SHIKIMATE TRANSPORTER"/>
    <property type="match status" value="1"/>
</dbReference>
<protein>
    <submittedName>
        <fullName evidence="9">MFS transporter</fullName>
    </submittedName>
</protein>
<keyword evidence="6 7" id="KW-0472">Membrane</keyword>
<feature type="domain" description="Major facilitator superfamily (MFS) profile" evidence="8">
    <location>
        <begin position="16"/>
        <end position="433"/>
    </location>
</feature>
<feature type="transmembrane region" description="Helical" evidence="7">
    <location>
        <begin position="255"/>
        <end position="274"/>
    </location>
</feature>
<feature type="transmembrane region" description="Helical" evidence="7">
    <location>
        <begin position="405"/>
        <end position="426"/>
    </location>
</feature>
<evidence type="ECO:0000313" key="9">
    <source>
        <dbReference type="EMBL" id="MEN3226210.1"/>
    </source>
</evidence>
<feature type="transmembrane region" description="Helical" evidence="7">
    <location>
        <begin position="57"/>
        <end position="77"/>
    </location>
</feature>
<sequence>MTTRQAAPGGGGLGRVVTAALIGATIEWYDFFLYGVVAGIVLNKLYFPADDPLVSTLLAYSTFAVGFVTRPLGGVIFGHFGDRIGRKSMLVITLMLMGVATFLIGLVPTYAQIGVAAPVLLLLLRIVQGIGLGGEWGGAVLMAFEYPPPEKRGLYASIPQIGLALGLCLASGVVAALSYGLDDAQFLAWGWRLAFLLSAVLVAVGAYIRLNVMETPEFAQVKETNREAAIPFVSMMRDFPGNVIAGMGARTIDGVFFNIFAVFSIGYLTGTVGVPRTQALLGVTAAALLLCLTIPMAGWLSDRLGRTRVYAWGSLLTGFSAFPAFWIFLNSGGSTGTIWLALIVPFGILYASVYGPEAALFSELFPARVRYTGISFVYQFSGIFASGLTPIIATALLQYSGADRPWLVCAYCAFAGLVSAGSAIWIGRAARRGAAGEHAPLGSGASLPLVRRTFHNTEQV</sequence>
<name>A0ABU9Z4Y7_9HYPH</name>
<feature type="transmembrane region" description="Helical" evidence="7">
    <location>
        <begin position="280"/>
        <end position="300"/>
    </location>
</feature>
<feature type="transmembrane region" description="Helical" evidence="7">
    <location>
        <begin position="12"/>
        <end position="37"/>
    </location>
</feature>
<dbReference type="Pfam" id="PF07690">
    <property type="entry name" value="MFS_1"/>
    <property type="match status" value="1"/>
</dbReference>
<evidence type="ECO:0000313" key="10">
    <source>
        <dbReference type="Proteomes" id="UP001404845"/>
    </source>
</evidence>
<reference evidence="9 10" key="1">
    <citation type="journal article" date="2023" name="PLoS ONE">
        <title>Complete genome assembly of Hawai'i environmental nontuberculous mycobacteria reveals unexpected co-isolation with methylobacteria.</title>
        <authorList>
            <person name="Hendrix J."/>
            <person name="Epperson L.E."/>
            <person name="Tong E.I."/>
            <person name="Chan Y.L."/>
            <person name="Hasan N.A."/>
            <person name="Dawrs S.N."/>
            <person name="Norton G.J."/>
            <person name="Virdi R."/>
            <person name="Crooks J.L."/>
            <person name="Chan E.D."/>
            <person name="Honda J.R."/>
            <person name="Strong M."/>
        </authorList>
    </citation>
    <scope>NUCLEOTIDE SEQUENCE [LARGE SCALE GENOMIC DNA]</scope>
    <source>
        <strain evidence="9 10">NJH_HI01</strain>
    </source>
</reference>
<dbReference type="InterPro" id="IPR036259">
    <property type="entry name" value="MFS_trans_sf"/>
</dbReference>
<evidence type="ECO:0000256" key="2">
    <source>
        <dbReference type="ARBA" id="ARBA00022448"/>
    </source>
</evidence>
<dbReference type="Proteomes" id="UP001404845">
    <property type="component" value="Unassembled WGS sequence"/>
</dbReference>
<dbReference type="Pfam" id="PF00083">
    <property type="entry name" value="Sugar_tr"/>
    <property type="match status" value="1"/>
</dbReference>
<keyword evidence="2" id="KW-0813">Transport</keyword>
<comment type="caution">
    <text evidence="9">The sequence shown here is derived from an EMBL/GenBank/DDBJ whole genome shotgun (WGS) entry which is preliminary data.</text>
</comment>
<comment type="subcellular location">
    <subcellularLocation>
        <location evidence="1">Cell membrane</location>
        <topology evidence="1">Multi-pass membrane protein</topology>
    </subcellularLocation>
</comment>
<evidence type="ECO:0000256" key="7">
    <source>
        <dbReference type="SAM" id="Phobius"/>
    </source>
</evidence>
<keyword evidence="10" id="KW-1185">Reference proteome</keyword>
<organism evidence="9 10">
    <name type="scientific">Methylorubrum rhodesianum</name>
    <dbReference type="NCBI Taxonomy" id="29427"/>
    <lineage>
        <taxon>Bacteria</taxon>
        <taxon>Pseudomonadati</taxon>
        <taxon>Pseudomonadota</taxon>
        <taxon>Alphaproteobacteria</taxon>
        <taxon>Hyphomicrobiales</taxon>
        <taxon>Methylobacteriaceae</taxon>
        <taxon>Methylorubrum</taxon>
    </lineage>
</organism>
<dbReference type="Gene3D" id="1.20.1250.20">
    <property type="entry name" value="MFS general substrate transporter like domains"/>
    <property type="match status" value="2"/>
</dbReference>
<feature type="transmembrane region" description="Helical" evidence="7">
    <location>
        <begin position="189"/>
        <end position="208"/>
    </location>
</feature>
<dbReference type="InterPro" id="IPR011701">
    <property type="entry name" value="MFS"/>
</dbReference>
<keyword evidence="5 7" id="KW-1133">Transmembrane helix</keyword>
<feature type="transmembrane region" description="Helical" evidence="7">
    <location>
        <begin position="154"/>
        <end position="177"/>
    </location>
</feature>
<evidence type="ECO:0000256" key="5">
    <source>
        <dbReference type="ARBA" id="ARBA00022989"/>
    </source>
</evidence>
<dbReference type="CDD" id="cd17369">
    <property type="entry name" value="MFS_ShiA_like"/>
    <property type="match status" value="1"/>
</dbReference>
<evidence type="ECO:0000256" key="6">
    <source>
        <dbReference type="ARBA" id="ARBA00023136"/>
    </source>
</evidence>
<evidence type="ECO:0000256" key="1">
    <source>
        <dbReference type="ARBA" id="ARBA00004651"/>
    </source>
</evidence>
<feature type="transmembrane region" description="Helical" evidence="7">
    <location>
        <begin position="309"/>
        <end position="329"/>
    </location>
</feature>
<dbReference type="InterPro" id="IPR005828">
    <property type="entry name" value="MFS_sugar_transport-like"/>
</dbReference>
<evidence type="ECO:0000259" key="8">
    <source>
        <dbReference type="PROSITE" id="PS50850"/>
    </source>
</evidence>
<feature type="transmembrane region" description="Helical" evidence="7">
    <location>
        <begin position="89"/>
        <end position="107"/>
    </location>
</feature>
<proteinExistence type="predicted"/>